<dbReference type="Gene3D" id="1.10.30.10">
    <property type="entry name" value="High mobility group box domain"/>
    <property type="match status" value="1"/>
</dbReference>
<feature type="region of interest" description="Disordered" evidence="5">
    <location>
        <begin position="155"/>
        <end position="335"/>
    </location>
</feature>
<evidence type="ECO:0000256" key="3">
    <source>
        <dbReference type="ARBA" id="ARBA00023163"/>
    </source>
</evidence>
<evidence type="ECO:0000256" key="5">
    <source>
        <dbReference type="SAM" id="MobiDB-lite"/>
    </source>
</evidence>
<evidence type="ECO:0000256" key="4">
    <source>
        <dbReference type="ARBA" id="ARBA00023242"/>
    </source>
</evidence>
<feature type="compositionally biased region" description="Polar residues" evidence="5">
    <location>
        <begin position="176"/>
        <end position="199"/>
    </location>
</feature>
<name>A0A7R8ZGW9_9CRUS</name>
<dbReference type="InterPro" id="IPR009071">
    <property type="entry name" value="HMG_box_dom"/>
</dbReference>
<evidence type="ECO:0000256" key="2">
    <source>
        <dbReference type="ARBA" id="ARBA00023125"/>
    </source>
</evidence>
<organism evidence="6">
    <name type="scientific">Cyprideis torosa</name>
    <dbReference type="NCBI Taxonomy" id="163714"/>
    <lineage>
        <taxon>Eukaryota</taxon>
        <taxon>Metazoa</taxon>
        <taxon>Ecdysozoa</taxon>
        <taxon>Arthropoda</taxon>
        <taxon>Crustacea</taxon>
        <taxon>Oligostraca</taxon>
        <taxon>Ostracoda</taxon>
        <taxon>Podocopa</taxon>
        <taxon>Podocopida</taxon>
        <taxon>Cytherocopina</taxon>
        <taxon>Cytheroidea</taxon>
        <taxon>Cytherideidae</taxon>
        <taxon>Cyprideis</taxon>
    </lineage>
</organism>
<keyword evidence="2" id="KW-0238">DNA-binding</keyword>
<dbReference type="CDD" id="cd22032">
    <property type="entry name" value="HMG-box_SoxF"/>
    <property type="match status" value="1"/>
</dbReference>
<gene>
    <name evidence="6" type="ORF">CTOB1V02_LOCUS1788</name>
</gene>
<dbReference type="PANTHER" id="PTHR10270:SF317">
    <property type="entry name" value="TRANSCRIPTION FACTOR SOX-15-RELATED"/>
    <property type="match status" value="1"/>
</dbReference>
<dbReference type="Pfam" id="PF00505">
    <property type="entry name" value="HMG_box"/>
    <property type="match status" value="1"/>
</dbReference>
<sequence length="434" mass="48324">MGTPKATVLPYTTVHSVYTTTTGPVAVNQCCDPPELGLNRGAGGEPPHQEELNMGNLLQQRNYNVACPGYWTSSSVPSYGPPKGYGKTKEQRIRRPMNAFMVWAKVERKKLADENPDLHNADLSKMLGKKWRSLTPQLRRPYVEEAERLRVLHMQQHPNYKYRPRRKKVAKRNGAACNTGSGSTANQDSPGPVISSASFQGAKENSRYSNHVPNQATRDAFSSESDISPRQSPLHEMDGYTSPASQQHLPIKHDMNMQQLPPRSHPHQLQHVAFQTHQPQEASPESYELRKSPCLEDPSDSPRSGHLPYPASSVSPPPVKYAQPNSSYQGDQRYFYHGDTLGDGLNRDEFDKYLKGNGLQFPNGRRSVLTFATDFVKSEPREALPTPSDTSYTYSDPVLSSRLESPCPHSAVGGPYLISEALADVRGLMYYDAS</sequence>
<dbReference type="GO" id="GO:0000978">
    <property type="term" value="F:RNA polymerase II cis-regulatory region sequence-specific DNA binding"/>
    <property type="evidence" value="ECO:0007669"/>
    <property type="project" value="TreeGrafter"/>
</dbReference>
<accession>A0A7R8ZGW9</accession>
<evidence type="ECO:0000256" key="1">
    <source>
        <dbReference type="ARBA" id="ARBA00023015"/>
    </source>
</evidence>
<dbReference type="FunFam" id="1.10.30.10:FF:000008">
    <property type="entry name" value="transcription factor SOX-7"/>
    <property type="match status" value="1"/>
</dbReference>
<feature type="compositionally biased region" description="Polar residues" evidence="5">
    <location>
        <begin position="207"/>
        <end position="231"/>
    </location>
</feature>
<feature type="compositionally biased region" description="Polar residues" evidence="5">
    <location>
        <begin position="273"/>
        <end position="283"/>
    </location>
</feature>
<dbReference type="OrthoDB" id="6247875at2759"/>
<evidence type="ECO:0000313" key="6">
    <source>
        <dbReference type="EMBL" id="CAD7223811.1"/>
    </source>
</evidence>
<reference evidence="6" key="1">
    <citation type="submission" date="2020-11" db="EMBL/GenBank/DDBJ databases">
        <authorList>
            <person name="Tran Van P."/>
        </authorList>
    </citation>
    <scope>NUCLEOTIDE SEQUENCE</scope>
</reference>
<dbReference type="InterPro" id="IPR050140">
    <property type="entry name" value="SRY-related_HMG-box_TF-like"/>
</dbReference>
<feature type="compositionally biased region" description="Basic residues" evidence="5">
    <location>
        <begin position="160"/>
        <end position="171"/>
    </location>
</feature>
<keyword evidence="1" id="KW-0805">Transcription regulation</keyword>
<keyword evidence="4" id="KW-0539">Nucleus</keyword>
<dbReference type="EMBL" id="OB660259">
    <property type="protein sequence ID" value="CAD7223811.1"/>
    <property type="molecule type" value="Genomic_DNA"/>
</dbReference>
<dbReference type="SMART" id="SM00398">
    <property type="entry name" value="HMG"/>
    <property type="match status" value="1"/>
</dbReference>
<dbReference type="AlphaFoldDB" id="A0A7R8ZGW9"/>
<dbReference type="SUPFAM" id="SSF47095">
    <property type="entry name" value="HMG-box"/>
    <property type="match status" value="1"/>
</dbReference>
<keyword evidence="3" id="KW-0804">Transcription</keyword>
<dbReference type="PANTHER" id="PTHR10270">
    <property type="entry name" value="SOX TRANSCRIPTION FACTOR"/>
    <property type="match status" value="1"/>
</dbReference>
<proteinExistence type="predicted"/>
<dbReference type="GO" id="GO:0005634">
    <property type="term" value="C:nucleus"/>
    <property type="evidence" value="ECO:0007669"/>
    <property type="project" value="UniProtKB-UniRule"/>
</dbReference>
<dbReference type="PROSITE" id="PS50118">
    <property type="entry name" value="HMG_BOX_2"/>
    <property type="match status" value="1"/>
</dbReference>
<dbReference type="InterPro" id="IPR036910">
    <property type="entry name" value="HMG_box_dom_sf"/>
</dbReference>
<protein>
    <submittedName>
        <fullName evidence="6">Uncharacterized protein</fullName>
    </submittedName>
</protein>
<dbReference type="GO" id="GO:0001228">
    <property type="term" value="F:DNA-binding transcription activator activity, RNA polymerase II-specific"/>
    <property type="evidence" value="ECO:0007669"/>
    <property type="project" value="TreeGrafter"/>
</dbReference>
<dbReference type="GO" id="GO:0030154">
    <property type="term" value="P:cell differentiation"/>
    <property type="evidence" value="ECO:0007669"/>
    <property type="project" value="TreeGrafter"/>
</dbReference>